<accession>A0AAU7CDQ0</accession>
<feature type="domain" description="DUF1549" evidence="1">
    <location>
        <begin position="349"/>
        <end position="532"/>
    </location>
</feature>
<dbReference type="Pfam" id="PF07587">
    <property type="entry name" value="PSD1"/>
    <property type="match status" value="1"/>
</dbReference>
<evidence type="ECO:0000259" key="1">
    <source>
        <dbReference type="Pfam" id="PF07583"/>
    </source>
</evidence>
<dbReference type="AlphaFoldDB" id="A0AAU7CDQ0"/>
<dbReference type="PANTHER" id="PTHR35889">
    <property type="entry name" value="CYCLOINULO-OLIGOSACCHARIDE FRUCTANOTRANSFERASE-RELATED"/>
    <property type="match status" value="1"/>
</dbReference>
<reference evidence="3" key="1">
    <citation type="submission" date="2024-05" db="EMBL/GenBank/DDBJ databases">
        <title>Planctomycetes of the genus Singulisphaera possess chitinolytic capabilities.</title>
        <authorList>
            <person name="Ivanova A."/>
        </authorList>
    </citation>
    <scope>NUCLEOTIDE SEQUENCE</scope>
    <source>
        <strain evidence="3">Ch08T</strain>
    </source>
</reference>
<proteinExistence type="predicted"/>
<dbReference type="PANTHER" id="PTHR35889:SF3">
    <property type="entry name" value="F-BOX DOMAIN-CONTAINING PROTEIN"/>
    <property type="match status" value="1"/>
</dbReference>
<dbReference type="RefSeq" id="WP_406695991.1">
    <property type="nucleotide sequence ID" value="NZ_CP155447.1"/>
</dbReference>
<dbReference type="Gene3D" id="2.60.40.1080">
    <property type="match status" value="2"/>
</dbReference>
<feature type="domain" description="DUF1553" evidence="2">
    <location>
        <begin position="585"/>
        <end position="812"/>
    </location>
</feature>
<dbReference type="InterPro" id="IPR011444">
    <property type="entry name" value="DUF1549"/>
</dbReference>
<dbReference type="Pfam" id="PF07583">
    <property type="entry name" value="PSCyt2"/>
    <property type="match status" value="1"/>
</dbReference>
<gene>
    <name evidence="3" type="ORF">V5E97_33850</name>
</gene>
<sequence>MPGDFLGFRNAHQRLKTVCRFLGYGMALTCLPVAASQNEGQGTSSDAMHLLAVPEAVRLEGKDSRQQLLISAPQPDGRVDDLTRDARYKSLDLGVATVGTDGVVLPVSTGRTQIEISAGLFRTTIPVEVVQGDQFLPIVFAKDIVPILTKAGCNGGGCHGKSDGRGGFALSLFGYDPGADYDAIVKGSRGRRIFPAWPEESLLLRKPIGSVPHAGGKRLSASDPEYSRLLRWIAEGVSSHSQTESGLLRIDVEPKFRALRPRQRQQVIVTAVYRDGSTRDVTRTAEFRSNEPAVALVDDHGLVTAADRIGDTAIVCLYAGQAGVARMMVPQSLPDSKQEWADFPRTNLIDDHVLTKLRQLKVQPSPLVDDAGFLRRATVQIAGRIPTLAETQSFLGDRAPDKRTRLIDRLARSGESADHFAQKWSDILRIKRRKQKDRESGTLAFHRWIRNAIASNQPYDQIVRAIITASGNPSIHPPAQWYAEVRYLDRYVDDTAEVFLGVRIGCARCHNHPFETLSQDDYYGLAAFFARVGRKGGLGIEERRANEVIFVQPSGEVRHPVTGRVVAPHGLNAPPVEVPPYADPRSHLVDWMTTPDNPYFARAYVNRMWAHFFGRGLVEPLDDIRATNPASNEPLLDALADAFIKSGFDMRRVVSLIGTSTTYQLSAFPSDNNLDETQSYSRFYPQRLAAEVLLDAVDSVTGARTEYRGLPSGTKATQLPDEDSGNAFLSLFGRPPRESACECERIAQPSLTQSLFLMNDRFILDKVASKGGLAERLAKDPRSLDDRVEELFLTTFSRPPTGEELEKARSYLQSSPSPSEGFQNLVWVLLNTKEFLYTH</sequence>
<protein>
    <submittedName>
        <fullName evidence="3">DUF1549 and DUF1553 domain-containing protein</fullName>
    </submittedName>
</protein>
<organism evidence="3">
    <name type="scientific">Singulisphaera sp. Ch08</name>
    <dbReference type="NCBI Taxonomy" id="3120278"/>
    <lineage>
        <taxon>Bacteria</taxon>
        <taxon>Pseudomonadati</taxon>
        <taxon>Planctomycetota</taxon>
        <taxon>Planctomycetia</taxon>
        <taxon>Isosphaerales</taxon>
        <taxon>Isosphaeraceae</taxon>
        <taxon>Singulisphaera</taxon>
    </lineage>
</organism>
<evidence type="ECO:0000259" key="2">
    <source>
        <dbReference type="Pfam" id="PF07587"/>
    </source>
</evidence>
<dbReference type="InterPro" id="IPR022655">
    <property type="entry name" value="DUF1553"/>
</dbReference>
<evidence type="ECO:0000313" key="3">
    <source>
        <dbReference type="EMBL" id="XBH03255.1"/>
    </source>
</evidence>
<name>A0AAU7CDQ0_9BACT</name>
<dbReference type="EMBL" id="CP155447">
    <property type="protein sequence ID" value="XBH03255.1"/>
    <property type="molecule type" value="Genomic_DNA"/>
</dbReference>